<feature type="region of interest" description="Disordered" evidence="1">
    <location>
        <begin position="54"/>
        <end position="80"/>
    </location>
</feature>
<evidence type="ECO:0000313" key="3">
    <source>
        <dbReference type="Proteomes" id="UP000318050"/>
    </source>
</evidence>
<dbReference type="Pfam" id="PF07366">
    <property type="entry name" value="SnoaL"/>
    <property type="match status" value="1"/>
</dbReference>
<dbReference type="PANTHER" id="PTHR38436:SF1">
    <property type="entry name" value="ESTER CYCLASE"/>
    <property type="match status" value="1"/>
</dbReference>
<dbReference type="SUPFAM" id="SSF54427">
    <property type="entry name" value="NTF2-like"/>
    <property type="match status" value="1"/>
</dbReference>
<comment type="caution">
    <text evidence="2">The sequence shown here is derived from an EMBL/GenBank/DDBJ whole genome shotgun (WGS) entry which is preliminary data.</text>
</comment>
<organism evidence="2 3">
    <name type="scientific">Nitrospirillum amazonense</name>
    <dbReference type="NCBI Taxonomy" id="28077"/>
    <lineage>
        <taxon>Bacteria</taxon>
        <taxon>Pseudomonadati</taxon>
        <taxon>Pseudomonadota</taxon>
        <taxon>Alphaproteobacteria</taxon>
        <taxon>Rhodospirillales</taxon>
        <taxon>Azospirillaceae</taxon>
        <taxon>Nitrospirillum</taxon>
    </lineage>
</organism>
<dbReference type="Gene3D" id="3.10.450.50">
    <property type="match status" value="1"/>
</dbReference>
<proteinExistence type="predicted"/>
<name>A0A560IBG1_9PROT</name>
<evidence type="ECO:0000256" key="1">
    <source>
        <dbReference type="SAM" id="MobiDB-lite"/>
    </source>
</evidence>
<gene>
    <name evidence="2" type="ORF">FBZ92_11517</name>
</gene>
<sequence>MPVQVKGRRGDGGVMGYSPCPPAFPRRPVPDEEEMRLTLCALALGVALAGSGLASSQAAPPPANQAAGATSTRIPDSAAEGEANRQTVLAFYDAFFNRHDLSAADRYVALDCREHTPGLADGRRALQDAYATFFQHHPDAKVEVVRSIAQGNLVVLHVHAIPGPDAQGTAVVDIFRVLDDKVVEHWSVSQPVPASDPDGKGVF</sequence>
<dbReference type="GO" id="GO:0030638">
    <property type="term" value="P:polyketide metabolic process"/>
    <property type="evidence" value="ECO:0007669"/>
    <property type="project" value="InterPro"/>
</dbReference>
<accession>A0A560IBG1</accession>
<dbReference type="AlphaFoldDB" id="A0A560IBG1"/>
<dbReference type="InterPro" id="IPR009959">
    <property type="entry name" value="Cyclase_SnoaL-like"/>
</dbReference>
<dbReference type="InterPro" id="IPR032710">
    <property type="entry name" value="NTF2-like_dom_sf"/>
</dbReference>
<feature type="compositionally biased region" description="Low complexity" evidence="1">
    <location>
        <begin position="54"/>
        <end position="69"/>
    </location>
</feature>
<dbReference type="EMBL" id="VITT01000015">
    <property type="protein sequence ID" value="TWB54250.1"/>
    <property type="molecule type" value="Genomic_DNA"/>
</dbReference>
<dbReference type="PANTHER" id="PTHR38436">
    <property type="entry name" value="POLYKETIDE CYCLASE SNOAL-LIKE DOMAIN"/>
    <property type="match status" value="1"/>
</dbReference>
<dbReference type="Proteomes" id="UP000318050">
    <property type="component" value="Unassembled WGS sequence"/>
</dbReference>
<evidence type="ECO:0000313" key="2">
    <source>
        <dbReference type="EMBL" id="TWB54250.1"/>
    </source>
</evidence>
<protein>
    <submittedName>
        <fullName evidence="2">SnoaL-like aldol condensation-catalyzing enzyme</fullName>
    </submittedName>
</protein>
<reference evidence="2 3" key="1">
    <citation type="submission" date="2019-06" db="EMBL/GenBank/DDBJ databases">
        <title>Genomic Encyclopedia of Type Strains, Phase IV (KMG-V): Genome sequencing to study the core and pangenomes of soil and plant-associated prokaryotes.</title>
        <authorList>
            <person name="Whitman W."/>
        </authorList>
    </citation>
    <scope>NUCLEOTIDE SEQUENCE [LARGE SCALE GENOMIC DNA]</scope>
    <source>
        <strain evidence="2 3">BR 11140</strain>
    </source>
</reference>